<evidence type="ECO:0000313" key="2">
    <source>
        <dbReference type="Proteomes" id="UP000768646"/>
    </source>
</evidence>
<organism evidence="1 2">
    <name type="scientific">Pneumocystis oryctolagi</name>
    <dbReference type="NCBI Taxonomy" id="42067"/>
    <lineage>
        <taxon>Eukaryota</taxon>
        <taxon>Fungi</taxon>
        <taxon>Dikarya</taxon>
        <taxon>Ascomycota</taxon>
        <taxon>Taphrinomycotina</taxon>
        <taxon>Pneumocystomycetes</taxon>
        <taxon>Pneumocystaceae</taxon>
        <taxon>Pneumocystis</taxon>
    </lineage>
</organism>
<keyword evidence="2" id="KW-1185">Reference proteome</keyword>
<name>A0ACB7CFU6_9ASCO</name>
<sequence length="137" mass="15042">MLNGISEGYLPKWNFIVAVTAFFNTIQTYINLTLTQRVYSAAHHQTPPLQSHLLPPHPSSPPGALPPPAPNSGDAPPRRGHPCLIPVPTNSIHRPTGHPYSNHPIPVDTTVVNPEGTLTLIADHYKLPQKENRVLHK</sequence>
<accession>A0ACB7CFU6</accession>
<gene>
    <name evidence="1" type="ORF">PORY_000549</name>
</gene>
<dbReference type="EMBL" id="JABTEG010000001">
    <property type="protein sequence ID" value="KAG4306561.1"/>
    <property type="molecule type" value="Genomic_DNA"/>
</dbReference>
<evidence type="ECO:0000313" key="1">
    <source>
        <dbReference type="EMBL" id="KAG4306561.1"/>
    </source>
</evidence>
<dbReference type="Proteomes" id="UP000768646">
    <property type="component" value="Unassembled WGS sequence"/>
</dbReference>
<proteinExistence type="predicted"/>
<reference evidence="1 2" key="1">
    <citation type="journal article" date="2021" name="Commun. Biol.">
        <title>Genomic insights into the host specific adaptation of the Pneumocystis genus.</title>
        <authorList>
            <person name="Cisse O.H."/>
            <person name="Ma L."/>
            <person name="Dekker J.P."/>
            <person name="Khil P.P."/>
            <person name="Youn J.-H."/>
            <person name="Brenchley J.M."/>
            <person name="Blair R."/>
            <person name="Pahar B."/>
            <person name="Chabe M."/>
            <person name="Van Rompay K.K.A."/>
            <person name="Keesler R."/>
            <person name="Sukura A."/>
            <person name="Hirsch V."/>
            <person name="Kutty G."/>
            <person name="Liu Y."/>
            <person name="Peng L."/>
            <person name="Chen J."/>
            <person name="Song J."/>
            <person name="Weissenbacher-Lang C."/>
            <person name="Xu J."/>
            <person name="Upham N.S."/>
            <person name="Stajich J.E."/>
            <person name="Cuomo C.A."/>
            <person name="Cushion M.T."/>
            <person name="Kovacs J.A."/>
        </authorList>
    </citation>
    <scope>NUCLEOTIDE SEQUENCE [LARGE SCALE GENOMIC DNA]</scope>
    <source>
        <strain evidence="1 2">RABM</strain>
    </source>
</reference>
<protein>
    <submittedName>
        <fullName evidence="1">Uncharacterized protein</fullName>
    </submittedName>
</protein>
<comment type="caution">
    <text evidence="1">The sequence shown here is derived from an EMBL/GenBank/DDBJ whole genome shotgun (WGS) entry which is preliminary data.</text>
</comment>